<protein>
    <recommendedName>
        <fullName evidence="5">Osiris 16</fullName>
    </recommendedName>
</protein>
<dbReference type="PANTHER" id="PTHR21879:SF9">
    <property type="entry name" value="OSIRIS 16"/>
    <property type="match status" value="1"/>
</dbReference>
<dbReference type="AlphaFoldDB" id="A0AAN7VGE9"/>
<dbReference type="Proteomes" id="UP001329430">
    <property type="component" value="Chromosome 4"/>
</dbReference>
<dbReference type="GO" id="GO:0016020">
    <property type="term" value="C:membrane"/>
    <property type="evidence" value="ECO:0007669"/>
    <property type="project" value="TreeGrafter"/>
</dbReference>
<dbReference type="InterPro" id="IPR012464">
    <property type="entry name" value="DUF1676"/>
</dbReference>
<dbReference type="PANTHER" id="PTHR21879">
    <property type="entry name" value="FI03362P-RELATED-RELATED"/>
    <property type="match status" value="1"/>
</dbReference>
<evidence type="ECO:0008006" key="5">
    <source>
        <dbReference type="Google" id="ProtNLM"/>
    </source>
</evidence>
<keyword evidence="1" id="KW-0472">Membrane</keyword>
<evidence type="ECO:0000256" key="1">
    <source>
        <dbReference type="SAM" id="Phobius"/>
    </source>
</evidence>
<keyword evidence="4" id="KW-1185">Reference proteome</keyword>
<evidence type="ECO:0000256" key="2">
    <source>
        <dbReference type="SAM" id="SignalP"/>
    </source>
</evidence>
<organism evidence="3 4">
    <name type="scientific">Pyrocoelia pectoralis</name>
    <dbReference type="NCBI Taxonomy" id="417401"/>
    <lineage>
        <taxon>Eukaryota</taxon>
        <taxon>Metazoa</taxon>
        <taxon>Ecdysozoa</taxon>
        <taxon>Arthropoda</taxon>
        <taxon>Hexapoda</taxon>
        <taxon>Insecta</taxon>
        <taxon>Pterygota</taxon>
        <taxon>Neoptera</taxon>
        <taxon>Endopterygota</taxon>
        <taxon>Coleoptera</taxon>
        <taxon>Polyphaga</taxon>
        <taxon>Elateriformia</taxon>
        <taxon>Elateroidea</taxon>
        <taxon>Lampyridae</taxon>
        <taxon>Lampyrinae</taxon>
        <taxon>Pyrocoelia</taxon>
    </lineage>
</organism>
<comment type="caution">
    <text evidence="3">The sequence shown here is derived from an EMBL/GenBank/DDBJ whole genome shotgun (WGS) entry which is preliminary data.</text>
</comment>
<dbReference type="EMBL" id="JAVRBK010000004">
    <property type="protein sequence ID" value="KAK5644793.1"/>
    <property type="molecule type" value="Genomic_DNA"/>
</dbReference>
<sequence length="263" mass="27771">MYAHIQYLLLLTLVIFNYVTAENATPTPDRSDFKKSLSRDCSNAYTTTCLKLDIVSWVDKLNEDDDYSVFPGISVVRENGSARANTADIVAELARDFPNDAEARLDAYLLRKVSNYLNSHSLRLKLFDHDPVSTARAKGGILGGGKKGGGMGMLLAAAAMMKGTLGALALGGIAALAGKALMTGLIALMLAAIVGLKSLTGGGGKTTYEIVSKPIYSHSNTHSISHEEHGGGGGGGHGHGGYSSYGRSFDMPLPLGLQPHYQP</sequence>
<evidence type="ECO:0000313" key="4">
    <source>
        <dbReference type="Proteomes" id="UP001329430"/>
    </source>
</evidence>
<keyword evidence="1" id="KW-1133">Transmembrane helix</keyword>
<proteinExistence type="predicted"/>
<name>A0AAN7VGE9_9COLE</name>
<gene>
    <name evidence="3" type="ORF">RI129_006093</name>
</gene>
<accession>A0AAN7VGE9</accession>
<reference evidence="3 4" key="1">
    <citation type="journal article" date="2024" name="Insects">
        <title>An Improved Chromosome-Level Genome Assembly of the Firefly Pyrocoelia pectoralis.</title>
        <authorList>
            <person name="Fu X."/>
            <person name="Meyer-Rochow V.B."/>
            <person name="Ballantyne L."/>
            <person name="Zhu X."/>
        </authorList>
    </citation>
    <scope>NUCLEOTIDE SEQUENCE [LARGE SCALE GENOMIC DNA]</scope>
    <source>
        <strain evidence="3">XCY_ONT2</strain>
    </source>
</reference>
<dbReference type="Pfam" id="PF07898">
    <property type="entry name" value="DUF1676"/>
    <property type="match status" value="1"/>
</dbReference>
<feature type="transmembrane region" description="Helical" evidence="1">
    <location>
        <begin position="168"/>
        <end position="196"/>
    </location>
</feature>
<feature type="chain" id="PRO_5042997000" description="Osiris 16" evidence="2">
    <location>
        <begin position="22"/>
        <end position="263"/>
    </location>
</feature>
<evidence type="ECO:0000313" key="3">
    <source>
        <dbReference type="EMBL" id="KAK5644793.1"/>
    </source>
</evidence>
<keyword evidence="1" id="KW-0812">Transmembrane</keyword>
<feature type="signal peptide" evidence="2">
    <location>
        <begin position="1"/>
        <end position="21"/>
    </location>
</feature>
<keyword evidence="2" id="KW-0732">Signal</keyword>